<dbReference type="Gene3D" id="3.40.33.10">
    <property type="entry name" value="CAP"/>
    <property type="match status" value="1"/>
</dbReference>
<dbReference type="eggNOG" id="ENOG502RUHQ">
    <property type="taxonomic scope" value="Eukaryota"/>
</dbReference>
<keyword evidence="2" id="KW-1185">Reference proteome</keyword>
<dbReference type="InParanoid" id="G0MQD1"/>
<dbReference type="Proteomes" id="UP000008068">
    <property type="component" value="Unassembled WGS sequence"/>
</dbReference>
<dbReference type="InterPro" id="IPR035940">
    <property type="entry name" value="CAP_sf"/>
</dbReference>
<accession>G0MQD1</accession>
<reference evidence="2" key="1">
    <citation type="submission" date="2011-07" db="EMBL/GenBank/DDBJ databases">
        <authorList>
            <consortium name="Caenorhabditis brenneri Sequencing and Analysis Consortium"/>
            <person name="Wilson R.K."/>
        </authorList>
    </citation>
    <scope>NUCLEOTIDE SEQUENCE [LARGE SCALE GENOMIC DNA]</scope>
    <source>
        <strain evidence="2">PB2801</strain>
    </source>
</reference>
<name>G0MQD1_CAEBE</name>
<dbReference type="EMBL" id="GL379806">
    <property type="protein sequence ID" value="EGT40816.1"/>
    <property type="molecule type" value="Genomic_DNA"/>
</dbReference>
<dbReference type="AlphaFoldDB" id="G0MQD1"/>
<evidence type="ECO:0000313" key="2">
    <source>
        <dbReference type="Proteomes" id="UP000008068"/>
    </source>
</evidence>
<sequence>MLCITVDASSGFQFKANLAERQKSYRLSYQNNHICPYSSLQNKGTSTFSNPFCFCTGVQAKGLFEFKKYTLQHFNDARRLLATGSLRTLADIVNELAVKLTIPIKVQNIGPASNMYKLKWSPKLEHKAYLYGKKHASLVPKPTLESFNYEGLVGFQWPGLLTEVIEFLLGEILPHEKIKDAIMAFVNLLESLLMALLIAWNYPLHPPVTADQNLGASEILFAHRYEIGCYSKVTFSICFMEPSRNGGWLFEEGVPCSNCPTHCEFFEDENGFIEEGDLCVPPKEESNITAALVVKQEQYVAKASMIPNIPMIIMTFVVISIYLK</sequence>
<proteinExistence type="predicted"/>
<gene>
    <name evidence="1" type="ORF">CAEBREN_12214</name>
</gene>
<dbReference type="OrthoDB" id="5859952at2759"/>
<protein>
    <submittedName>
        <fullName evidence="1">Uncharacterized protein</fullName>
    </submittedName>
</protein>
<dbReference type="SUPFAM" id="SSF55797">
    <property type="entry name" value="PR-1-like"/>
    <property type="match status" value="1"/>
</dbReference>
<evidence type="ECO:0000313" key="1">
    <source>
        <dbReference type="EMBL" id="EGT40816.1"/>
    </source>
</evidence>
<dbReference type="HOGENOM" id="CLU_064374_0_0_1"/>
<dbReference type="OMA" id="TINYVNI"/>
<organism evidence="2">
    <name type="scientific">Caenorhabditis brenneri</name>
    <name type="common">Nematode worm</name>
    <dbReference type="NCBI Taxonomy" id="135651"/>
    <lineage>
        <taxon>Eukaryota</taxon>
        <taxon>Metazoa</taxon>
        <taxon>Ecdysozoa</taxon>
        <taxon>Nematoda</taxon>
        <taxon>Chromadorea</taxon>
        <taxon>Rhabditida</taxon>
        <taxon>Rhabditina</taxon>
        <taxon>Rhabditomorpha</taxon>
        <taxon>Rhabditoidea</taxon>
        <taxon>Rhabditidae</taxon>
        <taxon>Peloderinae</taxon>
        <taxon>Caenorhabditis</taxon>
    </lineage>
</organism>